<evidence type="ECO:0000256" key="1">
    <source>
        <dbReference type="SAM" id="MobiDB-lite"/>
    </source>
</evidence>
<evidence type="ECO:0000313" key="3">
    <source>
        <dbReference type="EMBL" id="CTQ44900.1"/>
    </source>
</evidence>
<reference evidence="4" key="1">
    <citation type="submission" date="2015-07" db="EMBL/GenBank/DDBJ databases">
        <authorList>
            <person name="Rodrigo-Torres Lidia"/>
            <person name="Arahal R.David."/>
        </authorList>
    </citation>
    <scope>NUCLEOTIDE SEQUENCE [LARGE SCALE GENOMIC DNA]</scope>
    <source>
        <strain evidence="4">CECT 4801</strain>
    </source>
</reference>
<dbReference type="RefSeq" id="WP_161633267.1">
    <property type="nucleotide sequence ID" value="NZ_CP045627.1"/>
</dbReference>
<sequence>MRTLVGFVKNSAVLVLLAGLAACQAADGTSQAPDVALVDTVMKGLGAVDPNEKQIEYKPRGPLAMPAEPTNLPEPETNVAGVNDQNWPKQRENEQLTELKQLYASSGKTGSMNSEALTPEQMRGFKITGVTGQNRDLDAERRFNEITEGGKLTREEQRAEWERLQQLRSQQAGIEQNGLSARRYLTDPPTGYSTPSPDAPMPEVVKKKRKPTNYDEYDSKPLDPRCLEGDQNFCN</sequence>
<proteinExistence type="predicted"/>
<feature type="compositionally biased region" description="Basic and acidic residues" evidence="1">
    <location>
        <begin position="217"/>
        <end position="228"/>
    </location>
</feature>
<feature type="signal peptide" evidence="2">
    <location>
        <begin position="1"/>
        <end position="25"/>
    </location>
</feature>
<dbReference type="STRING" id="187304.B0E33_06605"/>
<dbReference type="Proteomes" id="UP000048926">
    <property type="component" value="Unassembled WGS sequence"/>
</dbReference>
<protein>
    <recommendedName>
        <fullName evidence="5">Beta-barrel assembly complex subunit BamF</fullName>
    </recommendedName>
</protein>
<keyword evidence="4" id="KW-1185">Reference proteome</keyword>
<evidence type="ECO:0000313" key="4">
    <source>
        <dbReference type="Proteomes" id="UP000048926"/>
    </source>
</evidence>
<organism evidence="3 4">
    <name type="scientific">Roseibium aggregatum</name>
    <dbReference type="NCBI Taxonomy" id="187304"/>
    <lineage>
        <taxon>Bacteria</taxon>
        <taxon>Pseudomonadati</taxon>
        <taxon>Pseudomonadota</taxon>
        <taxon>Alphaproteobacteria</taxon>
        <taxon>Hyphomicrobiales</taxon>
        <taxon>Stappiaceae</taxon>
        <taxon>Roseibium</taxon>
    </lineage>
</organism>
<dbReference type="PROSITE" id="PS51257">
    <property type="entry name" value="PROKAR_LIPOPROTEIN"/>
    <property type="match status" value="1"/>
</dbReference>
<evidence type="ECO:0008006" key="5">
    <source>
        <dbReference type="Google" id="ProtNLM"/>
    </source>
</evidence>
<accession>A0A0M6Y7W3</accession>
<feature type="chain" id="PRO_5005807680" description="Beta-barrel assembly complex subunit BamF" evidence="2">
    <location>
        <begin position="26"/>
        <end position="235"/>
    </location>
</feature>
<name>A0A0M6Y7W3_9HYPH</name>
<dbReference type="EMBL" id="CXST01000002">
    <property type="protein sequence ID" value="CTQ44900.1"/>
    <property type="molecule type" value="Genomic_DNA"/>
</dbReference>
<gene>
    <name evidence="3" type="ORF">LAL4801_03347</name>
</gene>
<feature type="region of interest" description="Disordered" evidence="1">
    <location>
        <begin position="172"/>
        <end position="235"/>
    </location>
</feature>
<keyword evidence="2" id="KW-0732">Signal</keyword>
<feature type="region of interest" description="Disordered" evidence="1">
    <location>
        <begin position="61"/>
        <end position="84"/>
    </location>
</feature>
<dbReference type="AlphaFoldDB" id="A0A0M6Y7W3"/>
<evidence type="ECO:0000256" key="2">
    <source>
        <dbReference type="SAM" id="SignalP"/>
    </source>
</evidence>